<dbReference type="AlphaFoldDB" id="C0E2U3"/>
<comment type="caution">
    <text evidence="1">The sequence shown here is derived from an EMBL/GenBank/DDBJ whole genome shotgun (WGS) entry which is preliminary data.</text>
</comment>
<dbReference type="EMBL" id="ACEB01000020">
    <property type="protein sequence ID" value="EEG27228.1"/>
    <property type="molecule type" value="Genomic_DNA"/>
</dbReference>
<sequence length="42" mass="4606">MSYRQSPNGVVEQHFYLGLIGEAARRVAGGGQLLGRQWGSCR</sequence>
<evidence type="ECO:0000313" key="2">
    <source>
        <dbReference type="Proteomes" id="UP000006247"/>
    </source>
</evidence>
<proteinExistence type="predicted"/>
<accession>C0E2U3</accession>
<protein>
    <submittedName>
        <fullName evidence="1">Uncharacterized protein</fullName>
    </submittedName>
</protein>
<dbReference type="Proteomes" id="UP000006247">
    <property type="component" value="Unassembled WGS sequence"/>
</dbReference>
<evidence type="ECO:0000313" key="1">
    <source>
        <dbReference type="EMBL" id="EEG27228.1"/>
    </source>
</evidence>
<organism evidence="1 2">
    <name type="scientific">Corynebacterium matruchotii ATCC 33806</name>
    <dbReference type="NCBI Taxonomy" id="566549"/>
    <lineage>
        <taxon>Bacteria</taxon>
        <taxon>Bacillati</taxon>
        <taxon>Actinomycetota</taxon>
        <taxon>Actinomycetes</taxon>
        <taxon>Mycobacteriales</taxon>
        <taxon>Corynebacteriaceae</taxon>
        <taxon>Corynebacterium</taxon>
    </lineage>
</organism>
<gene>
    <name evidence="1" type="ORF">CORMATOL_01299</name>
</gene>
<dbReference type="HOGENOM" id="CLU_3250168_0_0_11"/>
<reference evidence="1 2" key="1">
    <citation type="submission" date="2009-01" db="EMBL/GenBank/DDBJ databases">
        <authorList>
            <person name="Fulton L."/>
            <person name="Clifton S."/>
            <person name="Chinwalla A.T."/>
            <person name="Mitreva M."/>
            <person name="Sodergren E."/>
            <person name="Weinstock G."/>
            <person name="Clifton S."/>
            <person name="Dooling D.J."/>
            <person name="Fulton B."/>
            <person name="Minx P."/>
            <person name="Pepin K.H."/>
            <person name="Johnson M."/>
            <person name="Bhonagiri V."/>
            <person name="Nash W.E."/>
            <person name="Mardis E.R."/>
            <person name="Wilson R.K."/>
        </authorList>
    </citation>
    <scope>NUCLEOTIDE SEQUENCE [LARGE SCALE GENOMIC DNA]</scope>
    <source>
        <strain evidence="1 2">ATCC 33806</strain>
    </source>
</reference>
<name>C0E2U3_9CORY</name>